<organism evidence="1 2">
    <name type="scientific">Erwinia phage phiEaH2</name>
    <dbReference type="NCBI Taxonomy" id="1029988"/>
    <lineage>
        <taxon>Viruses</taxon>
        <taxon>Duplodnaviria</taxon>
        <taxon>Heunggongvirae</taxon>
        <taxon>Uroviricota</taxon>
        <taxon>Caudoviricetes</taxon>
        <taxon>Chimalliviridae</taxon>
        <taxon>Erskinevirus</taxon>
        <taxon>Erskinevirus EaH2</taxon>
    </lineage>
</organism>
<dbReference type="GeneID" id="14297232"/>
<protein>
    <submittedName>
        <fullName evidence="1">Putative virion structural protein</fullName>
    </submittedName>
</protein>
<sequence>MGIKLKWDDQSAQNLDGIEIYRSATKIDSNNPGAPLATIAGSATAYEDNSVLNKSLYYYRILAKKGTDKAWSENILAGYFAETGPGNPTPLRGDWNAGLMDTVLPQDLITNAALRAKVPSLAALSGAAEPGAWYKFCYKGTVFFCPSASIVTASWSQLYSAGLVYGTDDVGVSPSGPTGTVKQRTVVNINGLNYILRLPRMSTLPLNQYVVNQADTLGSEWRDTVARLVADGVDTSPGSRTRLFDLGSFANALGPHLNTNVNVAGVTSTKPETLVAYNSGASVAQTLVLELIMP</sequence>
<evidence type="ECO:0000313" key="1">
    <source>
        <dbReference type="EMBL" id="AFQ96616.1"/>
    </source>
</evidence>
<name>J7KC86_9CAUD</name>
<dbReference type="Gene3D" id="2.60.40.10">
    <property type="entry name" value="Immunoglobulins"/>
    <property type="match status" value="1"/>
</dbReference>
<reference evidence="1 2" key="1">
    <citation type="journal article" date="2012" name="J. Virol.">
        <title>Complete Genomic Sequence of Erwinia amylovora Phage PhiEaH2.</title>
        <authorList>
            <person name="Domotor D."/>
            <person name="Becsagh P."/>
            <person name="Rakhely G."/>
            <person name="Schneider G."/>
            <person name="Kovacs T."/>
        </authorList>
    </citation>
    <scope>NUCLEOTIDE SEQUENCE [LARGE SCALE GENOMIC DNA]</scope>
</reference>
<accession>J7KC86</accession>
<dbReference type="RefSeq" id="YP_007237721.1">
    <property type="nucleotide sequence ID" value="NC_019929.1"/>
</dbReference>
<dbReference type="KEGG" id="vg:14297232"/>
<evidence type="ECO:0000313" key="2">
    <source>
        <dbReference type="Proteomes" id="UP000003802"/>
    </source>
</evidence>
<dbReference type="Proteomes" id="UP000003802">
    <property type="component" value="Segment"/>
</dbReference>
<proteinExistence type="predicted"/>
<keyword evidence="2" id="KW-1185">Reference proteome</keyword>
<dbReference type="EMBL" id="JX316028">
    <property type="protein sequence ID" value="AFQ96616.1"/>
    <property type="molecule type" value="Genomic_DNA"/>
</dbReference>
<dbReference type="InterPro" id="IPR013783">
    <property type="entry name" value="Ig-like_fold"/>
</dbReference>